<organism evidence="2 3">
    <name type="scientific">Penicillium chermesinum</name>
    <dbReference type="NCBI Taxonomy" id="63820"/>
    <lineage>
        <taxon>Eukaryota</taxon>
        <taxon>Fungi</taxon>
        <taxon>Dikarya</taxon>
        <taxon>Ascomycota</taxon>
        <taxon>Pezizomycotina</taxon>
        <taxon>Eurotiomycetes</taxon>
        <taxon>Eurotiomycetidae</taxon>
        <taxon>Eurotiales</taxon>
        <taxon>Aspergillaceae</taxon>
        <taxon>Penicillium</taxon>
    </lineage>
</organism>
<evidence type="ECO:0000313" key="3">
    <source>
        <dbReference type="Proteomes" id="UP001150941"/>
    </source>
</evidence>
<dbReference type="Gene3D" id="1.10.287.100">
    <property type="match status" value="1"/>
</dbReference>
<dbReference type="InterPro" id="IPR004855">
    <property type="entry name" value="TFIIA_asu/bsu"/>
</dbReference>
<dbReference type="Pfam" id="PF03153">
    <property type="entry name" value="TFIIA"/>
    <property type="match status" value="2"/>
</dbReference>
<protein>
    <submittedName>
        <fullName evidence="2">Transcription factor IIA alpha/beta subunit</fullName>
    </submittedName>
</protein>
<gene>
    <name evidence="2" type="ORF">N7468_002098</name>
</gene>
<evidence type="ECO:0000256" key="1">
    <source>
        <dbReference type="SAM" id="MobiDB-lite"/>
    </source>
</evidence>
<dbReference type="GO" id="GO:0005672">
    <property type="term" value="C:transcription factor TFIIA complex"/>
    <property type="evidence" value="ECO:0007669"/>
    <property type="project" value="InterPro"/>
</dbReference>
<dbReference type="SMART" id="SM01371">
    <property type="entry name" value="TFIIA"/>
    <property type="match status" value="1"/>
</dbReference>
<reference evidence="2" key="2">
    <citation type="journal article" date="2023" name="IMA Fungus">
        <title>Comparative genomic study of the Penicillium genus elucidates a diverse pangenome and 15 lateral gene transfer events.</title>
        <authorList>
            <person name="Petersen C."/>
            <person name="Sorensen T."/>
            <person name="Nielsen M.R."/>
            <person name="Sondergaard T.E."/>
            <person name="Sorensen J.L."/>
            <person name="Fitzpatrick D.A."/>
            <person name="Frisvad J.C."/>
            <person name="Nielsen K.L."/>
        </authorList>
    </citation>
    <scope>NUCLEOTIDE SEQUENCE</scope>
    <source>
        <strain evidence="2">IBT 19713</strain>
    </source>
</reference>
<sequence length="274" mass="29434">MSNQQVGPVFERVIQEVCDASQVDFEESGVDQKTLLDMRESVPTPSAPVHAPVSAPGQMPSVAAAQSQPRIKTEPGTSQPAMPPMNPMQMNTNPHAARDRAISNIQQKYGPSAAHSVSQLQAQGQHGYSPVVNNPAHGHMPHIKNEPGYSPLGNGQTDGGRDDPLSDWKAEVARRREAAQNGEGDRMLREYLNQNMVSLEGGGLLRPMSEHSKPSAASRRAARAAEHADPRTSSTAPRIPGQFDGPEEEDEDAINSDLDDPDDLAGDDQDAEEG</sequence>
<dbReference type="SUPFAM" id="SSF47396">
    <property type="entry name" value="Transcription factor IIA (TFIIA), alpha-helical domain"/>
    <property type="match status" value="1"/>
</dbReference>
<dbReference type="GeneID" id="83198698"/>
<dbReference type="Proteomes" id="UP001150941">
    <property type="component" value="Unassembled WGS sequence"/>
</dbReference>
<dbReference type="EMBL" id="JAPQKS010000002">
    <property type="protein sequence ID" value="KAJ5247115.1"/>
    <property type="molecule type" value="Genomic_DNA"/>
</dbReference>
<feature type="region of interest" description="Disordered" evidence="1">
    <location>
        <begin position="37"/>
        <end position="93"/>
    </location>
</feature>
<feature type="compositionally biased region" description="Polar residues" evidence="1">
    <location>
        <begin position="109"/>
        <end position="126"/>
    </location>
</feature>
<feature type="compositionally biased region" description="Basic and acidic residues" evidence="1">
    <location>
        <begin position="159"/>
        <end position="187"/>
    </location>
</feature>
<feature type="compositionally biased region" description="Polar residues" evidence="1">
    <location>
        <begin position="64"/>
        <end position="80"/>
    </location>
</feature>
<feature type="compositionally biased region" description="Acidic residues" evidence="1">
    <location>
        <begin position="245"/>
        <end position="274"/>
    </location>
</feature>
<feature type="region of interest" description="Disordered" evidence="1">
    <location>
        <begin position="109"/>
        <end position="187"/>
    </location>
</feature>
<dbReference type="RefSeq" id="XP_058334536.1">
    <property type="nucleotide sequence ID" value="XM_058471395.1"/>
</dbReference>
<evidence type="ECO:0000313" key="2">
    <source>
        <dbReference type="EMBL" id="KAJ5247115.1"/>
    </source>
</evidence>
<dbReference type="GO" id="GO:0006367">
    <property type="term" value="P:transcription initiation at RNA polymerase II promoter"/>
    <property type="evidence" value="ECO:0007669"/>
    <property type="project" value="InterPro"/>
</dbReference>
<name>A0A9W9PHV2_9EURO</name>
<dbReference type="AlphaFoldDB" id="A0A9W9PHV2"/>
<keyword evidence="3" id="KW-1185">Reference proteome</keyword>
<proteinExistence type="predicted"/>
<dbReference type="OrthoDB" id="6275927at2759"/>
<reference evidence="2" key="1">
    <citation type="submission" date="2022-11" db="EMBL/GenBank/DDBJ databases">
        <authorList>
            <person name="Petersen C."/>
        </authorList>
    </citation>
    <scope>NUCLEOTIDE SEQUENCE</scope>
    <source>
        <strain evidence="2">IBT 19713</strain>
    </source>
</reference>
<feature type="region of interest" description="Disordered" evidence="1">
    <location>
        <begin position="202"/>
        <end position="274"/>
    </location>
</feature>
<feature type="compositionally biased region" description="Low complexity" evidence="1">
    <location>
        <begin position="41"/>
        <end position="56"/>
    </location>
</feature>
<accession>A0A9W9PHV2</accession>
<comment type="caution">
    <text evidence="2">The sequence shown here is derived from an EMBL/GenBank/DDBJ whole genome shotgun (WGS) entry which is preliminary data.</text>
</comment>